<dbReference type="InterPro" id="IPR001497">
    <property type="entry name" value="MethylDNA_cys_MeTrfase_AS"/>
</dbReference>
<dbReference type="Proteomes" id="UP000191153">
    <property type="component" value="Unassembled WGS sequence"/>
</dbReference>
<evidence type="ECO:0000256" key="2">
    <source>
        <dbReference type="ARBA" id="ARBA00008711"/>
    </source>
</evidence>
<comment type="catalytic activity">
    <reaction evidence="1">
        <text>a 4-O-methyl-thymidine in DNA + L-cysteinyl-[protein] = a thymidine in DNA + S-methyl-L-cysteinyl-[protein]</text>
        <dbReference type="Rhea" id="RHEA:53428"/>
        <dbReference type="Rhea" id="RHEA-COMP:10131"/>
        <dbReference type="Rhea" id="RHEA-COMP:10132"/>
        <dbReference type="Rhea" id="RHEA-COMP:13555"/>
        <dbReference type="Rhea" id="RHEA-COMP:13556"/>
        <dbReference type="ChEBI" id="CHEBI:29950"/>
        <dbReference type="ChEBI" id="CHEBI:82612"/>
        <dbReference type="ChEBI" id="CHEBI:137386"/>
        <dbReference type="ChEBI" id="CHEBI:137387"/>
        <dbReference type="EC" id="2.1.1.63"/>
    </reaction>
</comment>
<dbReference type="AlphaFoldDB" id="A0A1T4K7Q6"/>
<gene>
    <name evidence="11" type="ORF">SAMN02745174_00371</name>
</gene>
<dbReference type="Gene3D" id="1.10.10.10">
    <property type="entry name" value="Winged helix-like DNA-binding domain superfamily/Winged helix DNA-binding domain"/>
    <property type="match status" value="1"/>
</dbReference>
<evidence type="ECO:0000256" key="7">
    <source>
        <dbReference type="ARBA" id="ARBA00023204"/>
    </source>
</evidence>
<dbReference type="OrthoDB" id="9802228at2"/>
<dbReference type="CDD" id="cd06445">
    <property type="entry name" value="ATase"/>
    <property type="match status" value="1"/>
</dbReference>
<dbReference type="STRING" id="180163.SAMN02745174_00371"/>
<dbReference type="Pfam" id="PF02870">
    <property type="entry name" value="Methyltransf_1N"/>
    <property type="match status" value="1"/>
</dbReference>
<dbReference type="Pfam" id="PF01035">
    <property type="entry name" value="DNA_binding_1"/>
    <property type="match status" value="1"/>
</dbReference>
<feature type="domain" description="Methylated-DNA-[protein]-cysteine S-methyltransferase DNA binding" evidence="9">
    <location>
        <begin position="73"/>
        <end position="151"/>
    </location>
</feature>
<evidence type="ECO:0000256" key="3">
    <source>
        <dbReference type="ARBA" id="ARBA00011918"/>
    </source>
</evidence>
<comment type="similarity">
    <text evidence="2">Belongs to the MGMT family.</text>
</comment>
<keyword evidence="12" id="KW-1185">Reference proteome</keyword>
<dbReference type="FunFam" id="1.10.10.10:FF:000214">
    <property type="entry name" value="Methylated-DNA--protein-cysteine methyltransferase"/>
    <property type="match status" value="1"/>
</dbReference>
<evidence type="ECO:0000259" key="10">
    <source>
        <dbReference type="Pfam" id="PF02870"/>
    </source>
</evidence>
<keyword evidence="6" id="KW-0227">DNA damage</keyword>
<dbReference type="SUPFAM" id="SSF53155">
    <property type="entry name" value="Methylated DNA-protein cysteine methyltransferase domain"/>
    <property type="match status" value="1"/>
</dbReference>
<evidence type="ECO:0000256" key="6">
    <source>
        <dbReference type="ARBA" id="ARBA00022763"/>
    </source>
</evidence>
<dbReference type="EC" id="2.1.1.63" evidence="3"/>
<dbReference type="PANTHER" id="PTHR10815:SF5">
    <property type="entry name" value="METHYLATED-DNA--PROTEIN-CYSTEINE METHYLTRANSFERASE"/>
    <property type="match status" value="1"/>
</dbReference>
<dbReference type="InterPro" id="IPR008332">
    <property type="entry name" value="MethylG_MeTrfase_N"/>
</dbReference>
<organism evidence="11 12">
    <name type="scientific">Cetobacterium ceti</name>
    <dbReference type="NCBI Taxonomy" id="180163"/>
    <lineage>
        <taxon>Bacteria</taxon>
        <taxon>Fusobacteriati</taxon>
        <taxon>Fusobacteriota</taxon>
        <taxon>Fusobacteriia</taxon>
        <taxon>Fusobacteriales</taxon>
        <taxon>Fusobacteriaceae</taxon>
        <taxon>Cetobacterium</taxon>
    </lineage>
</organism>
<dbReference type="InterPro" id="IPR014048">
    <property type="entry name" value="MethylDNA_cys_MeTrfase_DNA-bd"/>
</dbReference>
<name>A0A1T4K7Q6_9FUSO</name>
<dbReference type="PANTHER" id="PTHR10815">
    <property type="entry name" value="METHYLATED-DNA--PROTEIN-CYSTEINE METHYLTRANSFERASE"/>
    <property type="match status" value="1"/>
</dbReference>
<dbReference type="PROSITE" id="PS00374">
    <property type="entry name" value="MGMT"/>
    <property type="match status" value="1"/>
</dbReference>
<dbReference type="GO" id="GO:0006281">
    <property type="term" value="P:DNA repair"/>
    <property type="evidence" value="ECO:0007669"/>
    <property type="project" value="UniProtKB-KW"/>
</dbReference>
<evidence type="ECO:0000313" key="11">
    <source>
        <dbReference type="EMBL" id="SJZ38377.1"/>
    </source>
</evidence>
<keyword evidence="5 11" id="KW-0808">Transferase</keyword>
<dbReference type="SUPFAM" id="SSF46767">
    <property type="entry name" value="Methylated DNA-protein cysteine methyltransferase, C-terminal domain"/>
    <property type="match status" value="1"/>
</dbReference>
<protein>
    <recommendedName>
        <fullName evidence="3">methylated-DNA--[protein]-cysteine S-methyltransferase</fullName>
        <ecNumber evidence="3">2.1.1.63</ecNumber>
    </recommendedName>
</protein>
<sequence>MEKYYYIYNTVIGDLIIIENSRAIVEINSSRDIEGFEKKETALIKWAHLELEEYFKGKRKIFTFPIRMYGTLFQERVWKELQNIPYGETRSYKYIGEQIENPKGARAVGMANNKNKLLIVVPCHRVISANGDLNGFAIGINIKKILLELEAKNKETPSLE</sequence>
<evidence type="ECO:0000313" key="12">
    <source>
        <dbReference type="Proteomes" id="UP000191153"/>
    </source>
</evidence>
<evidence type="ECO:0000256" key="8">
    <source>
        <dbReference type="ARBA" id="ARBA00049348"/>
    </source>
</evidence>
<evidence type="ECO:0000259" key="9">
    <source>
        <dbReference type="Pfam" id="PF01035"/>
    </source>
</evidence>
<evidence type="ECO:0000256" key="4">
    <source>
        <dbReference type="ARBA" id="ARBA00022603"/>
    </source>
</evidence>
<dbReference type="GO" id="GO:0032259">
    <property type="term" value="P:methylation"/>
    <property type="evidence" value="ECO:0007669"/>
    <property type="project" value="UniProtKB-KW"/>
</dbReference>
<dbReference type="GO" id="GO:0003908">
    <property type="term" value="F:methylated-DNA-[protein]-cysteine S-methyltransferase activity"/>
    <property type="evidence" value="ECO:0007669"/>
    <property type="project" value="UniProtKB-EC"/>
</dbReference>
<dbReference type="InterPro" id="IPR036388">
    <property type="entry name" value="WH-like_DNA-bd_sf"/>
</dbReference>
<dbReference type="EMBL" id="FUWX01000004">
    <property type="protein sequence ID" value="SJZ38377.1"/>
    <property type="molecule type" value="Genomic_DNA"/>
</dbReference>
<dbReference type="Gene3D" id="3.30.160.70">
    <property type="entry name" value="Methylated DNA-protein cysteine methyltransferase domain"/>
    <property type="match status" value="1"/>
</dbReference>
<dbReference type="InterPro" id="IPR036631">
    <property type="entry name" value="MGMT_N_sf"/>
</dbReference>
<reference evidence="11 12" key="1">
    <citation type="submission" date="2017-02" db="EMBL/GenBank/DDBJ databases">
        <authorList>
            <person name="Peterson S.W."/>
        </authorList>
    </citation>
    <scope>NUCLEOTIDE SEQUENCE [LARGE SCALE GENOMIC DNA]</scope>
    <source>
        <strain evidence="11 12">ATCC 700028</strain>
    </source>
</reference>
<dbReference type="InterPro" id="IPR036217">
    <property type="entry name" value="MethylDNA_cys_MeTrfase_DNAb"/>
</dbReference>
<evidence type="ECO:0000256" key="1">
    <source>
        <dbReference type="ARBA" id="ARBA00001286"/>
    </source>
</evidence>
<dbReference type="NCBIfam" id="TIGR00589">
    <property type="entry name" value="ogt"/>
    <property type="match status" value="1"/>
</dbReference>
<dbReference type="RefSeq" id="WP_078692907.1">
    <property type="nucleotide sequence ID" value="NZ_FUWX01000004.1"/>
</dbReference>
<proteinExistence type="inferred from homology"/>
<keyword evidence="7" id="KW-0234">DNA repair</keyword>
<feature type="domain" description="Methylguanine DNA methyltransferase ribonuclease-like" evidence="10">
    <location>
        <begin position="4"/>
        <end position="67"/>
    </location>
</feature>
<evidence type="ECO:0000256" key="5">
    <source>
        <dbReference type="ARBA" id="ARBA00022679"/>
    </source>
</evidence>
<comment type="catalytic activity">
    <reaction evidence="8">
        <text>a 6-O-methyl-2'-deoxyguanosine in DNA + L-cysteinyl-[protein] = S-methyl-L-cysteinyl-[protein] + a 2'-deoxyguanosine in DNA</text>
        <dbReference type="Rhea" id="RHEA:24000"/>
        <dbReference type="Rhea" id="RHEA-COMP:10131"/>
        <dbReference type="Rhea" id="RHEA-COMP:10132"/>
        <dbReference type="Rhea" id="RHEA-COMP:11367"/>
        <dbReference type="Rhea" id="RHEA-COMP:11368"/>
        <dbReference type="ChEBI" id="CHEBI:29950"/>
        <dbReference type="ChEBI" id="CHEBI:82612"/>
        <dbReference type="ChEBI" id="CHEBI:85445"/>
        <dbReference type="ChEBI" id="CHEBI:85448"/>
        <dbReference type="EC" id="2.1.1.63"/>
    </reaction>
</comment>
<accession>A0A1T4K7Q6</accession>
<keyword evidence="4 11" id="KW-0489">Methyltransferase</keyword>